<keyword evidence="3" id="KW-1185">Reference proteome</keyword>
<name>A0AAU9NNM8_9ASTR</name>
<dbReference type="EMBL" id="CAKMRJ010004924">
    <property type="protein sequence ID" value="CAH1439493.1"/>
    <property type="molecule type" value="Genomic_DNA"/>
</dbReference>
<evidence type="ECO:0000313" key="2">
    <source>
        <dbReference type="EMBL" id="CAH1439493.1"/>
    </source>
</evidence>
<comment type="caution">
    <text evidence="2">The sequence shown here is derived from an EMBL/GenBank/DDBJ whole genome shotgun (WGS) entry which is preliminary data.</text>
</comment>
<feature type="region of interest" description="Disordered" evidence="1">
    <location>
        <begin position="114"/>
        <end position="144"/>
    </location>
</feature>
<reference evidence="2 3" key="1">
    <citation type="submission" date="2022-01" db="EMBL/GenBank/DDBJ databases">
        <authorList>
            <person name="Xiong W."/>
            <person name="Schranz E."/>
        </authorList>
    </citation>
    <scope>NUCLEOTIDE SEQUENCE [LARGE SCALE GENOMIC DNA]</scope>
</reference>
<dbReference type="PANTHER" id="PTHR31248">
    <property type="entry name" value="DOMAIN PROTEIN, PUTATIVE (AFU_ORTHOLOGUE AFUA_5G04290)-RELATED"/>
    <property type="match status" value="1"/>
</dbReference>
<proteinExistence type="predicted"/>
<gene>
    <name evidence="2" type="ORF">LVIROSA_LOCUS25686</name>
</gene>
<organism evidence="2 3">
    <name type="scientific">Lactuca virosa</name>
    <dbReference type="NCBI Taxonomy" id="75947"/>
    <lineage>
        <taxon>Eukaryota</taxon>
        <taxon>Viridiplantae</taxon>
        <taxon>Streptophyta</taxon>
        <taxon>Embryophyta</taxon>
        <taxon>Tracheophyta</taxon>
        <taxon>Spermatophyta</taxon>
        <taxon>Magnoliopsida</taxon>
        <taxon>eudicotyledons</taxon>
        <taxon>Gunneridae</taxon>
        <taxon>Pentapetalae</taxon>
        <taxon>asterids</taxon>
        <taxon>campanulids</taxon>
        <taxon>Asterales</taxon>
        <taxon>Asteraceae</taxon>
        <taxon>Cichorioideae</taxon>
        <taxon>Cichorieae</taxon>
        <taxon>Lactucinae</taxon>
        <taxon>Lactuca</taxon>
    </lineage>
</organism>
<dbReference type="PRINTS" id="PR00239">
    <property type="entry name" value="RHODOPSNTAIL"/>
</dbReference>
<dbReference type="PANTHER" id="PTHR31248:SF28">
    <property type="entry name" value="PROTEIN CYSTEINE-RICH TRANSMEMBRANE MODULE 10"/>
    <property type="match status" value="1"/>
</dbReference>
<protein>
    <recommendedName>
        <fullName evidence="4">Rhodopsin</fullName>
    </recommendedName>
</protein>
<evidence type="ECO:0008006" key="4">
    <source>
        <dbReference type="Google" id="ProtNLM"/>
    </source>
</evidence>
<evidence type="ECO:0000256" key="1">
    <source>
        <dbReference type="SAM" id="MobiDB-lite"/>
    </source>
</evidence>
<dbReference type="AlphaFoldDB" id="A0AAU9NNM8"/>
<accession>A0AAU9NNM8</accession>
<dbReference type="GO" id="GO:0016020">
    <property type="term" value="C:membrane"/>
    <property type="evidence" value="ECO:0007669"/>
    <property type="project" value="UniProtKB-SubCell"/>
</dbReference>
<dbReference type="Proteomes" id="UP001157418">
    <property type="component" value="Unassembled WGS sequence"/>
</dbReference>
<feature type="region of interest" description="Disordered" evidence="1">
    <location>
        <begin position="72"/>
        <end position="92"/>
    </location>
</feature>
<evidence type="ECO:0000313" key="3">
    <source>
        <dbReference type="Proteomes" id="UP001157418"/>
    </source>
</evidence>
<sequence>MDVLKMLEGDVEVPVIPDRPTPLSNPTFTGDGKYFSISPALSGLQLQATDMLRKYLHPFIIIFIMSYTNQSQPPDAAVGPPPPPQGYPSEGQSKEIYPSQGYVYQGYPPQGYPPQGYSPHGYPSHGYPPQGYPQQGYPHHGYPPQGYSQHGYPQQYAFHYVPPHQPPQGSGFAEGCLAALCCCCLLDACF</sequence>